<keyword evidence="2" id="KW-1003">Cell membrane</keyword>
<organism evidence="8 9">
    <name type="scientific">Trichocoleus desertorum GB2-A4</name>
    <dbReference type="NCBI Taxonomy" id="2933944"/>
    <lineage>
        <taxon>Bacteria</taxon>
        <taxon>Bacillati</taxon>
        <taxon>Cyanobacteriota</taxon>
        <taxon>Cyanophyceae</taxon>
        <taxon>Leptolyngbyales</taxon>
        <taxon>Trichocoleusaceae</taxon>
        <taxon>Trichocoleus</taxon>
    </lineage>
</organism>
<dbReference type="Pfam" id="PF06271">
    <property type="entry name" value="RDD"/>
    <property type="match status" value="1"/>
</dbReference>
<dbReference type="RefSeq" id="WP_190441125.1">
    <property type="nucleotide sequence ID" value="NZ_JAMPKM010000016.1"/>
</dbReference>
<sequence>MRSDLVAARLPKAPIWRRAVAFTLDFFCAWFAGSLVLGSGGMVQLLRSLLFLIAWLTLRVFLPYRNQGQSLGRWVFDIKVIDPKALRSADLLALLKREAYLGASALFVALGLSSWRLIREGWIVLLVLPLALDLGLAIADSLNQQSLHDRLAKTSVIQTSRGYSLDLKVKRLLAEVSRRVKK</sequence>
<evidence type="ECO:0000256" key="5">
    <source>
        <dbReference type="ARBA" id="ARBA00023136"/>
    </source>
</evidence>
<evidence type="ECO:0000256" key="2">
    <source>
        <dbReference type="ARBA" id="ARBA00022475"/>
    </source>
</evidence>
<evidence type="ECO:0000256" key="3">
    <source>
        <dbReference type="ARBA" id="ARBA00022692"/>
    </source>
</evidence>
<proteinExistence type="predicted"/>
<feature type="transmembrane region" description="Helical" evidence="6">
    <location>
        <begin position="20"/>
        <end position="39"/>
    </location>
</feature>
<keyword evidence="4 6" id="KW-1133">Transmembrane helix</keyword>
<dbReference type="Proteomes" id="UP001464891">
    <property type="component" value="Unassembled WGS sequence"/>
</dbReference>
<evidence type="ECO:0000256" key="1">
    <source>
        <dbReference type="ARBA" id="ARBA00004651"/>
    </source>
</evidence>
<keyword evidence="3 6" id="KW-0812">Transmembrane</keyword>
<evidence type="ECO:0000313" key="8">
    <source>
        <dbReference type="EMBL" id="MEP0819803.1"/>
    </source>
</evidence>
<evidence type="ECO:0000259" key="7">
    <source>
        <dbReference type="Pfam" id="PF06271"/>
    </source>
</evidence>
<feature type="domain" description="RDD" evidence="7">
    <location>
        <begin position="13"/>
        <end position="153"/>
    </location>
</feature>
<gene>
    <name evidence="8" type="ORF">NC998_22130</name>
</gene>
<protein>
    <submittedName>
        <fullName evidence="8">RDD family protein</fullName>
    </submittedName>
</protein>
<comment type="subcellular location">
    <subcellularLocation>
        <location evidence="1">Cell membrane</location>
        <topology evidence="1">Multi-pass membrane protein</topology>
    </subcellularLocation>
</comment>
<name>A0ABV0JER6_9CYAN</name>
<dbReference type="InterPro" id="IPR051791">
    <property type="entry name" value="Pra-immunoreactive"/>
</dbReference>
<dbReference type="PANTHER" id="PTHR36115:SF6">
    <property type="entry name" value="PROLINE-RICH ANTIGEN HOMOLOG"/>
    <property type="match status" value="1"/>
</dbReference>
<accession>A0ABV0JER6</accession>
<evidence type="ECO:0000256" key="4">
    <source>
        <dbReference type="ARBA" id="ARBA00022989"/>
    </source>
</evidence>
<dbReference type="EMBL" id="JAMPKM010000016">
    <property type="protein sequence ID" value="MEP0819803.1"/>
    <property type="molecule type" value="Genomic_DNA"/>
</dbReference>
<comment type="caution">
    <text evidence="8">The sequence shown here is derived from an EMBL/GenBank/DDBJ whole genome shotgun (WGS) entry which is preliminary data.</text>
</comment>
<keyword evidence="9" id="KW-1185">Reference proteome</keyword>
<dbReference type="PANTHER" id="PTHR36115">
    <property type="entry name" value="PROLINE-RICH ANTIGEN HOMOLOG-RELATED"/>
    <property type="match status" value="1"/>
</dbReference>
<keyword evidence="5 6" id="KW-0472">Membrane</keyword>
<evidence type="ECO:0000256" key="6">
    <source>
        <dbReference type="SAM" id="Phobius"/>
    </source>
</evidence>
<evidence type="ECO:0000313" key="9">
    <source>
        <dbReference type="Proteomes" id="UP001464891"/>
    </source>
</evidence>
<dbReference type="InterPro" id="IPR010432">
    <property type="entry name" value="RDD"/>
</dbReference>
<reference evidence="8 9" key="1">
    <citation type="submission" date="2022-04" db="EMBL/GenBank/DDBJ databases">
        <title>Positive selection, recombination, and allopatry shape intraspecific diversity of widespread and dominant cyanobacteria.</title>
        <authorList>
            <person name="Wei J."/>
            <person name="Shu W."/>
            <person name="Hu C."/>
        </authorList>
    </citation>
    <scope>NUCLEOTIDE SEQUENCE [LARGE SCALE GENOMIC DNA]</scope>
    <source>
        <strain evidence="8 9">GB2-A4</strain>
    </source>
</reference>